<accession>A0A0C9VZ02</accession>
<dbReference type="HOGENOM" id="CLU_000288_57_30_1"/>
<protein>
    <recommendedName>
        <fullName evidence="6">WD40 repeat-like protein</fullName>
    </recommendedName>
</protein>
<dbReference type="PROSITE" id="PS50082">
    <property type="entry name" value="WD_REPEATS_2"/>
    <property type="match status" value="2"/>
</dbReference>
<gene>
    <name evidence="4" type="ORF">M422DRAFT_110748</name>
</gene>
<reference evidence="4 5" key="1">
    <citation type="submission" date="2014-06" db="EMBL/GenBank/DDBJ databases">
        <title>Evolutionary Origins and Diversification of the Mycorrhizal Mutualists.</title>
        <authorList>
            <consortium name="DOE Joint Genome Institute"/>
            <consortium name="Mycorrhizal Genomics Consortium"/>
            <person name="Kohler A."/>
            <person name="Kuo A."/>
            <person name="Nagy L.G."/>
            <person name="Floudas D."/>
            <person name="Copeland A."/>
            <person name="Barry K.W."/>
            <person name="Cichocki N."/>
            <person name="Veneault-Fourrey C."/>
            <person name="LaButti K."/>
            <person name="Lindquist E.A."/>
            <person name="Lipzen A."/>
            <person name="Lundell T."/>
            <person name="Morin E."/>
            <person name="Murat C."/>
            <person name="Riley R."/>
            <person name="Ohm R."/>
            <person name="Sun H."/>
            <person name="Tunlid A."/>
            <person name="Henrissat B."/>
            <person name="Grigoriev I.V."/>
            <person name="Hibbett D.S."/>
            <person name="Martin F."/>
        </authorList>
    </citation>
    <scope>NUCLEOTIDE SEQUENCE [LARGE SCALE GENOMIC DNA]</scope>
    <source>
        <strain evidence="4 5">SS14</strain>
    </source>
</reference>
<dbReference type="GO" id="GO:1990234">
    <property type="term" value="C:transferase complex"/>
    <property type="evidence" value="ECO:0007669"/>
    <property type="project" value="UniProtKB-ARBA"/>
</dbReference>
<evidence type="ECO:0000256" key="2">
    <source>
        <dbReference type="ARBA" id="ARBA00022737"/>
    </source>
</evidence>
<dbReference type="InterPro" id="IPR036322">
    <property type="entry name" value="WD40_repeat_dom_sf"/>
</dbReference>
<dbReference type="OrthoDB" id="2615105at2759"/>
<dbReference type="PANTHER" id="PTHR22847">
    <property type="entry name" value="WD40 REPEAT PROTEIN"/>
    <property type="match status" value="1"/>
</dbReference>
<sequence>VVDCIAFSPDGSFIASGSHDGTVRIWNVATGETLKELKGHERWVRSVAFTPDGSFIASGSHDRTVRIWNVAMGEI</sequence>
<dbReference type="PROSITE" id="PS50294">
    <property type="entry name" value="WD_REPEATS_REGION"/>
    <property type="match status" value="2"/>
</dbReference>
<keyword evidence="2" id="KW-0677">Repeat</keyword>
<dbReference type="PANTHER" id="PTHR22847:SF637">
    <property type="entry name" value="WD REPEAT DOMAIN 5B"/>
    <property type="match status" value="1"/>
</dbReference>
<keyword evidence="1 3" id="KW-0853">WD repeat</keyword>
<feature type="non-terminal residue" evidence="4">
    <location>
        <position position="75"/>
    </location>
</feature>
<name>A0A0C9VZ02_SPHS4</name>
<feature type="repeat" description="WD" evidence="3">
    <location>
        <begin position="1"/>
        <end position="36"/>
    </location>
</feature>
<evidence type="ECO:0000256" key="1">
    <source>
        <dbReference type="ARBA" id="ARBA00022574"/>
    </source>
</evidence>
<dbReference type="PROSITE" id="PS00678">
    <property type="entry name" value="WD_REPEATS_1"/>
    <property type="match status" value="2"/>
</dbReference>
<dbReference type="SUPFAM" id="SSF50978">
    <property type="entry name" value="WD40 repeat-like"/>
    <property type="match status" value="1"/>
</dbReference>
<evidence type="ECO:0000313" key="5">
    <source>
        <dbReference type="Proteomes" id="UP000054279"/>
    </source>
</evidence>
<keyword evidence="5" id="KW-1185">Reference proteome</keyword>
<feature type="repeat" description="WD" evidence="3">
    <location>
        <begin position="37"/>
        <end position="75"/>
    </location>
</feature>
<evidence type="ECO:0000313" key="4">
    <source>
        <dbReference type="EMBL" id="KIJ43766.1"/>
    </source>
</evidence>
<evidence type="ECO:0008006" key="6">
    <source>
        <dbReference type="Google" id="ProtNLM"/>
    </source>
</evidence>
<dbReference type="AlphaFoldDB" id="A0A0C9VZ02"/>
<dbReference type="PRINTS" id="PR00320">
    <property type="entry name" value="GPROTEINBRPT"/>
</dbReference>
<dbReference type="Gene3D" id="2.130.10.10">
    <property type="entry name" value="YVTN repeat-like/Quinoprotein amine dehydrogenase"/>
    <property type="match status" value="1"/>
</dbReference>
<proteinExistence type="predicted"/>
<dbReference type="Pfam" id="PF00400">
    <property type="entry name" value="WD40"/>
    <property type="match status" value="2"/>
</dbReference>
<dbReference type="InterPro" id="IPR015943">
    <property type="entry name" value="WD40/YVTN_repeat-like_dom_sf"/>
</dbReference>
<dbReference type="Proteomes" id="UP000054279">
    <property type="component" value="Unassembled WGS sequence"/>
</dbReference>
<dbReference type="InterPro" id="IPR019775">
    <property type="entry name" value="WD40_repeat_CS"/>
</dbReference>
<dbReference type="InterPro" id="IPR001680">
    <property type="entry name" value="WD40_rpt"/>
</dbReference>
<feature type="non-terminal residue" evidence="4">
    <location>
        <position position="1"/>
    </location>
</feature>
<dbReference type="SMART" id="SM00320">
    <property type="entry name" value="WD40"/>
    <property type="match status" value="2"/>
</dbReference>
<organism evidence="4 5">
    <name type="scientific">Sphaerobolus stellatus (strain SS14)</name>
    <dbReference type="NCBI Taxonomy" id="990650"/>
    <lineage>
        <taxon>Eukaryota</taxon>
        <taxon>Fungi</taxon>
        <taxon>Dikarya</taxon>
        <taxon>Basidiomycota</taxon>
        <taxon>Agaricomycotina</taxon>
        <taxon>Agaricomycetes</taxon>
        <taxon>Phallomycetidae</taxon>
        <taxon>Geastrales</taxon>
        <taxon>Sphaerobolaceae</taxon>
        <taxon>Sphaerobolus</taxon>
    </lineage>
</organism>
<evidence type="ECO:0000256" key="3">
    <source>
        <dbReference type="PROSITE-ProRule" id="PRU00221"/>
    </source>
</evidence>
<dbReference type="EMBL" id="KN837121">
    <property type="protein sequence ID" value="KIJ43766.1"/>
    <property type="molecule type" value="Genomic_DNA"/>
</dbReference>
<dbReference type="InterPro" id="IPR020472">
    <property type="entry name" value="WD40_PAC1"/>
</dbReference>